<dbReference type="AlphaFoldDB" id="A0AAW0B8E0"/>
<organism evidence="2 4">
    <name type="scientific">Paramarasmius palmivorus</name>
    <dbReference type="NCBI Taxonomy" id="297713"/>
    <lineage>
        <taxon>Eukaryota</taxon>
        <taxon>Fungi</taxon>
        <taxon>Dikarya</taxon>
        <taxon>Basidiomycota</taxon>
        <taxon>Agaricomycotina</taxon>
        <taxon>Agaricomycetes</taxon>
        <taxon>Agaricomycetidae</taxon>
        <taxon>Agaricales</taxon>
        <taxon>Marasmiineae</taxon>
        <taxon>Marasmiaceae</taxon>
        <taxon>Paramarasmius</taxon>
    </lineage>
</organism>
<accession>A0AAW0B8E0</accession>
<feature type="region of interest" description="Disordered" evidence="1">
    <location>
        <begin position="109"/>
        <end position="204"/>
    </location>
</feature>
<proteinExistence type="predicted"/>
<keyword evidence="4" id="KW-1185">Reference proteome</keyword>
<comment type="caution">
    <text evidence="2">The sequence shown here is derived from an EMBL/GenBank/DDBJ whole genome shotgun (WGS) entry which is preliminary data.</text>
</comment>
<evidence type="ECO:0000313" key="3">
    <source>
        <dbReference type="EMBL" id="KAK7042895.1"/>
    </source>
</evidence>
<name>A0AAW0B8E0_9AGAR</name>
<protein>
    <submittedName>
        <fullName evidence="2">Uncharacterized protein</fullName>
    </submittedName>
</protein>
<evidence type="ECO:0000256" key="1">
    <source>
        <dbReference type="SAM" id="MobiDB-lite"/>
    </source>
</evidence>
<evidence type="ECO:0000313" key="2">
    <source>
        <dbReference type="EMBL" id="KAK7022010.1"/>
    </source>
</evidence>
<sequence length="204" mass="22509">MGSEIRFVKFNWAADVAEILGDEGSQINMYEVAARFGIDMFEPPLASDPVVAARRKRRKEEKKAKQERRAQRLRLRGMAMASATLRPSDKPQDVIDLTNDATYQNPIDLTADIDSDRGPGNDVSMEAPSTTPIGTTFPQDAGQSSTSVASRSGSKREAEVIEITDSEQEDGDIDAEAESPLLRQAGRSFVSSHRSTEGFDEWHF</sequence>
<feature type="compositionally biased region" description="Basic and acidic residues" evidence="1">
    <location>
        <begin position="194"/>
        <end position="204"/>
    </location>
</feature>
<gene>
    <name evidence="3" type="ORF">VNI00_008630</name>
    <name evidence="2" type="ORF">VNI00_017112</name>
</gene>
<dbReference type="EMBL" id="JAYKXP010000030">
    <property type="protein sequence ID" value="KAK7042895.1"/>
    <property type="molecule type" value="Genomic_DNA"/>
</dbReference>
<feature type="compositionally biased region" description="Polar residues" evidence="1">
    <location>
        <begin position="127"/>
        <end position="152"/>
    </location>
</feature>
<reference evidence="2 4" key="1">
    <citation type="submission" date="2024-01" db="EMBL/GenBank/DDBJ databases">
        <title>A draft genome for a cacao thread blight-causing isolate of Paramarasmius palmivorus.</title>
        <authorList>
            <person name="Baruah I.K."/>
            <person name="Bukari Y."/>
            <person name="Amoako-Attah I."/>
            <person name="Meinhardt L.W."/>
            <person name="Bailey B.A."/>
            <person name="Cohen S.P."/>
        </authorList>
    </citation>
    <scope>NUCLEOTIDE SEQUENCE [LARGE SCALE GENOMIC DNA]</scope>
    <source>
        <strain evidence="2 4">GH-12</strain>
    </source>
</reference>
<dbReference type="Proteomes" id="UP001383192">
    <property type="component" value="Unassembled WGS sequence"/>
</dbReference>
<feature type="compositionally biased region" description="Acidic residues" evidence="1">
    <location>
        <begin position="160"/>
        <end position="177"/>
    </location>
</feature>
<evidence type="ECO:0000313" key="4">
    <source>
        <dbReference type="Proteomes" id="UP001383192"/>
    </source>
</evidence>
<dbReference type="EMBL" id="JAYKXP010000155">
    <property type="protein sequence ID" value="KAK7022010.1"/>
    <property type="molecule type" value="Genomic_DNA"/>
</dbReference>